<gene>
    <name evidence="1" type="ORF">CIB84_008913</name>
</gene>
<dbReference type="Proteomes" id="UP000237246">
    <property type="component" value="Unassembled WGS sequence"/>
</dbReference>
<name>A0A2P4ST91_BAMTH</name>
<comment type="caution">
    <text evidence="1">The sequence shown here is derived from an EMBL/GenBank/DDBJ whole genome shotgun (WGS) entry which is preliminary data.</text>
</comment>
<dbReference type="AlphaFoldDB" id="A0A2P4ST91"/>
<keyword evidence="2" id="KW-1185">Reference proteome</keyword>
<sequence>MLLLMIWWQKSLPKVEPWYQTV</sequence>
<proteinExistence type="predicted"/>
<accession>A0A2P4ST91</accession>
<dbReference type="EMBL" id="PPHD01024309">
    <property type="protein sequence ID" value="POI27335.1"/>
    <property type="molecule type" value="Genomic_DNA"/>
</dbReference>
<evidence type="ECO:0000313" key="1">
    <source>
        <dbReference type="EMBL" id="POI27335.1"/>
    </source>
</evidence>
<reference evidence="1 2" key="1">
    <citation type="submission" date="2018-01" db="EMBL/GenBank/DDBJ databases">
        <title>Comparison of the Chinese Bamboo Partridge and Red Junglefowl genome sequences highlights the importance of demography in genome evolution.</title>
        <authorList>
            <person name="Tiley G.P."/>
            <person name="Kimball R.T."/>
            <person name="Braun E.L."/>
            <person name="Burleigh J.G."/>
        </authorList>
    </citation>
    <scope>NUCLEOTIDE SEQUENCE [LARGE SCALE GENOMIC DNA]</scope>
    <source>
        <strain evidence="1">RTK389</strain>
        <tissue evidence="1">Blood</tissue>
    </source>
</reference>
<protein>
    <submittedName>
        <fullName evidence="1">Uncharacterized protein</fullName>
    </submittedName>
</protein>
<evidence type="ECO:0000313" key="2">
    <source>
        <dbReference type="Proteomes" id="UP000237246"/>
    </source>
</evidence>
<organism evidence="1 2">
    <name type="scientific">Bambusicola thoracicus</name>
    <name type="common">Chinese bamboo-partridge</name>
    <name type="synonym">Perdix thoracica</name>
    <dbReference type="NCBI Taxonomy" id="9083"/>
    <lineage>
        <taxon>Eukaryota</taxon>
        <taxon>Metazoa</taxon>
        <taxon>Chordata</taxon>
        <taxon>Craniata</taxon>
        <taxon>Vertebrata</taxon>
        <taxon>Euteleostomi</taxon>
        <taxon>Archelosauria</taxon>
        <taxon>Archosauria</taxon>
        <taxon>Dinosauria</taxon>
        <taxon>Saurischia</taxon>
        <taxon>Theropoda</taxon>
        <taxon>Coelurosauria</taxon>
        <taxon>Aves</taxon>
        <taxon>Neognathae</taxon>
        <taxon>Galloanserae</taxon>
        <taxon>Galliformes</taxon>
        <taxon>Phasianidae</taxon>
        <taxon>Perdicinae</taxon>
        <taxon>Bambusicola</taxon>
    </lineage>
</organism>